<dbReference type="InterPro" id="IPR001647">
    <property type="entry name" value="HTH_TetR"/>
</dbReference>
<keyword evidence="3" id="KW-0804">Transcription</keyword>
<dbReference type="SUPFAM" id="SSF46689">
    <property type="entry name" value="Homeodomain-like"/>
    <property type="match status" value="1"/>
</dbReference>
<keyword evidence="2 4" id="KW-0238">DNA-binding</keyword>
<dbReference type="Pfam" id="PF00440">
    <property type="entry name" value="TetR_N"/>
    <property type="match status" value="1"/>
</dbReference>
<dbReference type="Gene3D" id="1.10.357.10">
    <property type="entry name" value="Tetracycline Repressor, domain 2"/>
    <property type="match status" value="1"/>
</dbReference>
<feature type="region of interest" description="Disordered" evidence="5">
    <location>
        <begin position="1"/>
        <end position="21"/>
    </location>
</feature>
<evidence type="ECO:0000313" key="7">
    <source>
        <dbReference type="EMBL" id="SDP18249.1"/>
    </source>
</evidence>
<evidence type="ECO:0000256" key="5">
    <source>
        <dbReference type="SAM" id="MobiDB-lite"/>
    </source>
</evidence>
<feature type="domain" description="HTH tetR-type" evidence="6">
    <location>
        <begin position="25"/>
        <end position="84"/>
    </location>
</feature>
<name>A0A1H0QNB7_9MICO</name>
<dbReference type="InterPro" id="IPR050109">
    <property type="entry name" value="HTH-type_TetR-like_transc_reg"/>
</dbReference>
<dbReference type="AlphaFoldDB" id="A0A1H0QNB7"/>
<evidence type="ECO:0000313" key="8">
    <source>
        <dbReference type="Proteomes" id="UP000199077"/>
    </source>
</evidence>
<evidence type="ECO:0000256" key="1">
    <source>
        <dbReference type="ARBA" id="ARBA00023015"/>
    </source>
</evidence>
<sequence length="223" mass="24221">MSSADAIPIPSDGGDGCNPLRADAQRNRARVLNAAREAFADQGLEVPMAEVARRAGVGIATLFRRFPTRDDLITAVFSDTMARYSEAVDVALEDPDPWRGFCGYVQQVCAMQAADRGFMKVLTRTFPHDRLFEAERERAFHAFTTLMENAKAAGGLRADFVPQDLAITLMANAGVVSVTGGAAPESSPRIVAYLLQAFAAQAAQPLPPAPTQRRIHRALRLHR</sequence>
<dbReference type="PROSITE" id="PS50977">
    <property type="entry name" value="HTH_TETR_2"/>
    <property type="match status" value="1"/>
</dbReference>
<evidence type="ECO:0000259" key="6">
    <source>
        <dbReference type="PROSITE" id="PS50977"/>
    </source>
</evidence>
<dbReference type="InterPro" id="IPR009057">
    <property type="entry name" value="Homeodomain-like_sf"/>
</dbReference>
<dbReference type="Proteomes" id="UP000199077">
    <property type="component" value="Chromosome I"/>
</dbReference>
<keyword evidence="8" id="KW-1185">Reference proteome</keyword>
<evidence type="ECO:0000256" key="2">
    <source>
        <dbReference type="ARBA" id="ARBA00023125"/>
    </source>
</evidence>
<dbReference type="GO" id="GO:0000976">
    <property type="term" value="F:transcription cis-regulatory region binding"/>
    <property type="evidence" value="ECO:0007669"/>
    <property type="project" value="TreeGrafter"/>
</dbReference>
<accession>A0A1H0QNB7</accession>
<gene>
    <name evidence="7" type="ORF">SAMN04489867_1655</name>
</gene>
<reference evidence="8" key="1">
    <citation type="submission" date="2016-10" db="EMBL/GenBank/DDBJ databases">
        <authorList>
            <person name="Varghese N."/>
            <person name="Submissions S."/>
        </authorList>
    </citation>
    <scope>NUCLEOTIDE SEQUENCE [LARGE SCALE GENOMIC DNA]</scope>
    <source>
        <strain evidence="8">DSM 22329</strain>
    </source>
</reference>
<organism evidence="7 8">
    <name type="scientific">Pedococcus dokdonensis</name>
    <dbReference type="NCBI Taxonomy" id="443156"/>
    <lineage>
        <taxon>Bacteria</taxon>
        <taxon>Bacillati</taxon>
        <taxon>Actinomycetota</taxon>
        <taxon>Actinomycetes</taxon>
        <taxon>Micrococcales</taxon>
        <taxon>Intrasporangiaceae</taxon>
        <taxon>Pedococcus</taxon>
    </lineage>
</organism>
<dbReference type="InterPro" id="IPR036271">
    <property type="entry name" value="Tet_transcr_reg_TetR-rel_C_sf"/>
</dbReference>
<dbReference type="PANTHER" id="PTHR30055:SF234">
    <property type="entry name" value="HTH-TYPE TRANSCRIPTIONAL REGULATOR BETI"/>
    <property type="match status" value="1"/>
</dbReference>
<dbReference type="GO" id="GO:0003700">
    <property type="term" value="F:DNA-binding transcription factor activity"/>
    <property type="evidence" value="ECO:0007669"/>
    <property type="project" value="TreeGrafter"/>
</dbReference>
<evidence type="ECO:0000256" key="3">
    <source>
        <dbReference type="ARBA" id="ARBA00023163"/>
    </source>
</evidence>
<keyword evidence="1" id="KW-0805">Transcription regulation</keyword>
<proteinExistence type="predicted"/>
<dbReference type="PRINTS" id="PR00455">
    <property type="entry name" value="HTHTETR"/>
</dbReference>
<dbReference type="EMBL" id="LT629711">
    <property type="protein sequence ID" value="SDP18249.1"/>
    <property type="molecule type" value="Genomic_DNA"/>
</dbReference>
<feature type="DNA-binding region" description="H-T-H motif" evidence="4">
    <location>
        <begin position="47"/>
        <end position="66"/>
    </location>
</feature>
<dbReference type="RefSeq" id="WP_197674797.1">
    <property type="nucleotide sequence ID" value="NZ_LT629711.1"/>
</dbReference>
<dbReference type="SUPFAM" id="SSF48498">
    <property type="entry name" value="Tetracyclin repressor-like, C-terminal domain"/>
    <property type="match status" value="1"/>
</dbReference>
<dbReference type="STRING" id="443156.SAMN04489867_1655"/>
<evidence type="ECO:0000256" key="4">
    <source>
        <dbReference type="PROSITE-ProRule" id="PRU00335"/>
    </source>
</evidence>
<protein>
    <submittedName>
        <fullName evidence="7">DNA-binding transcriptional regulator, AcrR family</fullName>
    </submittedName>
</protein>
<dbReference type="PANTHER" id="PTHR30055">
    <property type="entry name" value="HTH-TYPE TRANSCRIPTIONAL REGULATOR RUTR"/>
    <property type="match status" value="1"/>
</dbReference>